<organism evidence="1 2">
    <name type="scientific">Lignipirellula cremea</name>
    <dbReference type="NCBI Taxonomy" id="2528010"/>
    <lineage>
        <taxon>Bacteria</taxon>
        <taxon>Pseudomonadati</taxon>
        <taxon>Planctomycetota</taxon>
        <taxon>Planctomycetia</taxon>
        <taxon>Pirellulales</taxon>
        <taxon>Pirellulaceae</taxon>
        <taxon>Lignipirellula</taxon>
    </lineage>
</organism>
<dbReference type="Proteomes" id="UP000317648">
    <property type="component" value="Chromosome"/>
</dbReference>
<evidence type="ECO:0000313" key="1">
    <source>
        <dbReference type="EMBL" id="QDU98035.1"/>
    </source>
</evidence>
<evidence type="ECO:0000313" key="2">
    <source>
        <dbReference type="Proteomes" id="UP000317648"/>
    </source>
</evidence>
<name>A0A518E1R6_9BACT</name>
<protein>
    <recommendedName>
        <fullName evidence="3">LPS-assembly protein LptD</fullName>
    </recommendedName>
</protein>
<evidence type="ECO:0008006" key="3">
    <source>
        <dbReference type="Google" id="ProtNLM"/>
    </source>
</evidence>
<proteinExistence type="predicted"/>
<accession>A0A518E1R6</accession>
<dbReference type="AlphaFoldDB" id="A0A518E1R6"/>
<keyword evidence="2" id="KW-1185">Reference proteome</keyword>
<dbReference type="KEGG" id="lcre:Pla8534_58960"/>
<reference evidence="1 2" key="1">
    <citation type="submission" date="2019-02" db="EMBL/GenBank/DDBJ databases">
        <title>Deep-cultivation of Planctomycetes and their phenomic and genomic characterization uncovers novel biology.</title>
        <authorList>
            <person name="Wiegand S."/>
            <person name="Jogler M."/>
            <person name="Boedeker C."/>
            <person name="Pinto D."/>
            <person name="Vollmers J."/>
            <person name="Rivas-Marin E."/>
            <person name="Kohn T."/>
            <person name="Peeters S.H."/>
            <person name="Heuer A."/>
            <person name="Rast P."/>
            <person name="Oberbeckmann S."/>
            <person name="Bunk B."/>
            <person name="Jeske O."/>
            <person name="Meyerdierks A."/>
            <person name="Storesund J.E."/>
            <person name="Kallscheuer N."/>
            <person name="Luecker S."/>
            <person name="Lage O.M."/>
            <person name="Pohl T."/>
            <person name="Merkel B.J."/>
            <person name="Hornburger P."/>
            <person name="Mueller R.-W."/>
            <person name="Bruemmer F."/>
            <person name="Labrenz M."/>
            <person name="Spormann A.M."/>
            <person name="Op den Camp H."/>
            <person name="Overmann J."/>
            <person name="Amann R."/>
            <person name="Jetten M.S.M."/>
            <person name="Mascher T."/>
            <person name="Medema M.H."/>
            <person name="Devos D.P."/>
            <person name="Kaster A.-K."/>
            <person name="Ovreas L."/>
            <person name="Rohde M."/>
            <person name="Galperin M.Y."/>
            <person name="Jogler C."/>
        </authorList>
    </citation>
    <scope>NUCLEOTIDE SEQUENCE [LARGE SCALE GENOMIC DNA]</scope>
    <source>
        <strain evidence="1 2">Pla85_3_4</strain>
    </source>
</reference>
<sequence length="975" mass="107951">MQGQQIDRLAADPRFAIAIKAEHGEHWRQGGYEVWRLQGDCVIKQGGFVATADQAVIWIDRAEAHSGRPSRAILYLEQNVVIDSGVPQGTQADAGPRTWKGPSWLGRLHSFDAVEIRTPVSLGRPAVIPAIYQRGVDARSPVQQAQFTTPAGEGPPARRIIVRPRSNVRVQGRVFPNPQTGEQIAVITTGVRVVVEGADALGKLDIETDRIVIWAAAGLSEAVANGESRQSDDLPLEFYLEGNIVFRQGDRVIYAQRMYYNVAERRGVVLDAEVLTPVPEYQGLLRLKADVLQQLDANHFIASGGAVTSSRLGVPQYWFQSDTVEFEDLQFPQLDPFTGQPAIDPETGDVRVEHKLRASSRNNFLYLGGVPVLYWPVLETDLTKPTFYVDSVRVRSDSVFGTQFMLDVDAYQLFGIRDPLPDSDWGLSLDYLSLRGPAGGTDFSYKGSQLFGLQGPFEGQIEAWGVIDHGLDNLGADRRALVPEATNRGRVFGQHRQVLPSGLQISAEVGLITDRNFLEQYYEQEWDQQKDHVNAIEIKQFLDNQSLSLYANAHTSGFFNQTQSTPRVDHYLLGQPLLNNSLTWNAHTYAGYEQMRVPSTPTDPVDAAKFRLLAWEADREGLVAGTRQEINAPLEAGPVKLTPYALGDASYWGDDLTGTDVARLYGQVGLRSSISMWKSDPTVRSELYNLNGLAHKVVFESDIFFAEADQDISRFPLYDPLDDDSQEAFRRRYFFDDFGGGPGNIPIKFDERYFALRSGMQGNVTAPSAEIADDLFLAKFGVRQRWQTRRGLPGQERVVDWIVLDIDAIFYPKPDRDNFGASVGMIDYDFKWHVGDRLTILSDGYMDTFDDGLRTISIGGLLNRPGVGRIYVGARSIEGPISSSILSGSFSYRMSEKWIATAGGSYDFGPTGNIGQTLAFTRIGESYLLRLGLNVDVSRGNVGLAFAVEPRFLPSSRLGNIGGVQIPPAGVMGLE</sequence>
<gene>
    <name evidence="1" type="ORF">Pla8534_58960</name>
</gene>
<dbReference type="EMBL" id="CP036433">
    <property type="protein sequence ID" value="QDU98035.1"/>
    <property type="molecule type" value="Genomic_DNA"/>
</dbReference>